<evidence type="ECO:0000313" key="3">
    <source>
        <dbReference type="EMBL" id="GGQ30075.1"/>
    </source>
</evidence>
<organism evidence="3 4">
    <name type="scientific">Streptosporangium pseudovulgare</name>
    <dbReference type="NCBI Taxonomy" id="35765"/>
    <lineage>
        <taxon>Bacteria</taxon>
        <taxon>Bacillati</taxon>
        <taxon>Actinomycetota</taxon>
        <taxon>Actinomycetes</taxon>
        <taxon>Streptosporangiales</taxon>
        <taxon>Streptosporangiaceae</taxon>
        <taxon>Streptosporangium</taxon>
    </lineage>
</organism>
<dbReference type="InterPro" id="IPR052169">
    <property type="entry name" value="CW_Biosynth-Accessory"/>
</dbReference>
<dbReference type="Gene3D" id="3.60.21.10">
    <property type="match status" value="1"/>
</dbReference>
<evidence type="ECO:0000313" key="4">
    <source>
        <dbReference type="Proteomes" id="UP000611554"/>
    </source>
</evidence>
<name>A0ABQ2RGN7_9ACTN</name>
<accession>A0ABQ2RGN7</accession>
<feature type="domain" description="Capsule synthesis protein CapA" evidence="2">
    <location>
        <begin position="13"/>
        <end position="297"/>
    </location>
</feature>
<keyword evidence="4" id="KW-1185">Reference proteome</keyword>
<protein>
    <submittedName>
        <fullName evidence="3">Polyglutamine synthesis accessory protein</fullName>
    </submittedName>
</protein>
<dbReference type="CDD" id="cd07381">
    <property type="entry name" value="MPP_CapA"/>
    <property type="match status" value="1"/>
</dbReference>
<sequence>MSRSADTTTGRIRLFLGGDVMLGRGVDQILPHPGDPELREPHMRSALSYVELAEAVGGPVPRPCGFSLPWGDALPMIDDFGPDARVVNLETSVTRSDDFAPGKAVHYRMNPANLPCLAAVRPDVCALANNHVLDFGRRGLAETLDALAAAGLRSAGAGRDAEEARRPAAVPLRGGGRVLVLSFGMESSGIPPDWAATADRAGVDLVDLAAGTPDAEAARITDRVRRILRPGDVVVASVHWGSNWGYDIPPGLVRFAHALVDGGVDVVHGHSSHHPRPVEVYRDRLVLYGCGDLIDDYEGIAGYEEYRDELRLLYLVSLEAATGRLAGLRMTPVRTRRMRLHRAPDEDAAWLRAVLDRVSRPFGTRIGLGPEGTLVAGWT</sequence>
<evidence type="ECO:0000256" key="1">
    <source>
        <dbReference type="ARBA" id="ARBA00005662"/>
    </source>
</evidence>
<comment type="caution">
    <text evidence="3">The sequence shown here is derived from an EMBL/GenBank/DDBJ whole genome shotgun (WGS) entry which is preliminary data.</text>
</comment>
<evidence type="ECO:0000259" key="2">
    <source>
        <dbReference type="SMART" id="SM00854"/>
    </source>
</evidence>
<dbReference type="Pfam" id="PF09587">
    <property type="entry name" value="PGA_cap"/>
    <property type="match status" value="1"/>
</dbReference>
<comment type="similarity">
    <text evidence="1">Belongs to the CapA family.</text>
</comment>
<dbReference type="EMBL" id="BMQJ01000027">
    <property type="protein sequence ID" value="GGQ30075.1"/>
    <property type="molecule type" value="Genomic_DNA"/>
</dbReference>
<dbReference type="InterPro" id="IPR029052">
    <property type="entry name" value="Metallo-depent_PP-like"/>
</dbReference>
<dbReference type="SMART" id="SM00854">
    <property type="entry name" value="PGA_cap"/>
    <property type="match status" value="1"/>
</dbReference>
<gene>
    <name evidence="3" type="ORF">GCM10010140_70250</name>
</gene>
<dbReference type="PANTHER" id="PTHR33393">
    <property type="entry name" value="POLYGLUTAMINE SYNTHESIS ACCESSORY PROTEIN RV0574C-RELATED"/>
    <property type="match status" value="1"/>
</dbReference>
<proteinExistence type="inferred from homology"/>
<dbReference type="Proteomes" id="UP000611554">
    <property type="component" value="Unassembled WGS sequence"/>
</dbReference>
<dbReference type="SUPFAM" id="SSF56300">
    <property type="entry name" value="Metallo-dependent phosphatases"/>
    <property type="match status" value="1"/>
</dbReference>
<dbReference type="RefSeq" id="WP_189250726.1">
    <property type="nucleotide sequence ID" value="NZ_BMQJ01000027.1"/>
</dbReference>
<dbReference type="InterPro" id="IPR019079">
    <property type="entry name" value="Capsule_synth_CapA"/>
</dbReference>
<dbReference type="PANTHER" id="PTHR33393:SF11">
    <property type="entry name" value="POLYGLUTAMINE SYNTHESIS ACCESSORY PROTEIN RV0574C-RELATED"/>
    <property type="match status" value="1"/>
</dbReference>
<reference evidence="4" key="1">
    <citation type="journal article" date="2019" name="Int. J. Syst. Evol. Microbiol.">
        <title>The Global Catalogue of Microorganisms (GCM) 10K type strain sequencing project: providing services to taxonomists for standard genome sequencing and annotation.</title>
        <authorList>
            <consortium name="The Broad Institute Genomics Platform"/>
            <consortium name="The Broad Institute Genome Sequencing Center for Infectious Disease"/>
            <person name="Wu L."/>
            <person name="Ma J."/>
        </authorList>
    </citation>
    <scope>NUCLEOTIDE SEQUENCE [LARGE SCALE GENOMIC DNA]</scope>
    <source>
        <strain evidence="4">JCM 3115</strain>
    </source>
</reference>